<feature type="coiled-coil region" evidence="14">
    <location>
        <begin position="590"/>
        <end position="639"/>
    </location>
</feature>
<dbReference type="InterPro" id="IPR041471">
    <property type="entry name" value="UvrB_inter"/>
</dbReference>
<keyword evidence="3 12" id="KW-0963">Cytoplasm</keyword>
<dbReference type="Gene3D" id="6.10.140.240">
    <property type="match status" value="1"/>
</dbReference>
<dbReference type="InterPro" id="IPR014001">
    <property type="entry name" value="Helicase_ATP-bd"/>
</dbReference>
<dbReference type="Gene3D" id="4.10.860.10">
    <property type="entry name" value="UVR domain"/>
    <property type="match status" value="1"/>
</dbReference>
<feature type="short sequence motif" description="Beta-hairpin" evidence="12">
    <location>
        <begin position="91"/>
        <end position="114"/>
    </location>
</feature>
<dbReference type="PROSITE" id="PS51192">
    <property type="entry name" value="HELICASE_ATP_BIND_1"/>
    <property type="match status" value="1"/>
</dbReference>
<evidence type="ECO:0000256" key="6">
    <source>
        <dbReference type="ARBA" id="ARBA00022769"/>
    </source>
</evidence>
<evidence type="ECO:0000256" key="10">
    <source>
        <dbReference type="ARBA" id="ARBA00026033"/>
    </source>
</evidence>
<dbReference type="InterPro" id="IPR024759">
    <property type="entry name" value="UvrB_YAD/RRR_dom"/>
</dbReference>
<organism evidence="18">
    <name type="scientific">Dehalogenimonas sp. 4OHTPN</name>
    <dbReference type="NCBI Taxonomy" id="3166643"/>
    <lineage>
        <taxon>Bacteria</taxon>
        <taxon>Bacillati</taxon>
        <taxon>Chloroflexota</taxon>
        <taxon>Dehalococcoidia</taxon>
        <taxon>Dehalococcoidales</taxon>
        <taxon>Dehalococcoidaceae</taxon>
        <taxon>Dehalogenimonas</taxon>
    </lineage>
</organism>
<dbReference type="InterPro" id="IPR036876">
    <property type="entry name" value="UVR_dom_sf"/>
</dbReference>
<evidence type="ECO:0000256" key="9">
    <source>
        <dbReference type="ARBA" id="ARBA00023204"/>
    </source>
</evidence>
<accession>A0AAU8GC21</accession>
<gene>
    <name evidence="12 18" type="primary">uvrB</name>
    <name evidence="18" type="ORF">ABV300_01850</name>
</gene>
<evidence type="ECO:0000256" key="11">
    <source>
        <dbReference type="ARBA" id="ARBA00029504"/>
    </source>
</evidence>
<evidence type="ECO:0000256" key="5">
    <source>
        <dbReference type="ARBA" id="ARBA00022763"/>
    </source>
</evidence>
<dbReference type="SUPFAM" id="SSF46600">
    <property type="entry name" value="C-terminal UvrC-binding domain of UvrB"/>
    <property type="match status" value="1"/>
</dbReference>
<feature type="domain" description="UVR" evidence="15">
    <location>
        <begin position="623"/>
        <end position="658"/>
    </location>
</feature>
<dbReference type="PANTHER" id="PTHR24029:SF0">
    <property type="entry name" value="UVRABC SYSTEM PROTEIN B"/>
    <property type="match status" value="1"/>
</dbReference>
<evidence type="ECO:0000256" key="4">
    <source>
        <dbReference type="ARBA" id="ARBA00022741"/>
    </source>
</evidence>
<dbReference type="InterPro" id="IPR001943">
    <property type="entry name" value="UVR_dom"/>
</dbReference>
<evidence type="ECO:0000259" key="16">
    <source>
        <dbReference type="PROSITE" id="PS51192"/>
    </source>
</evidence>
<keyword evidence="14" id="KW-0175">Coiled coil</keyword>
<dbReference type="GO" id="GO:0005524">
    <property type="term" value="F:ATP binding"/>
    <property type="evidence" value="ECO:0007669"/>
    <property type="project" value="UniProtKB-UniRule"/>
</dbReference>
<evidence type="ECO:0000259" key="15">
    <source>
        <dbReference type="PROSITE" id="PS50151"/>
    </source>
</evidence>
<evidence type="ECO:0000256" key="2">
    <source>
        <dbReference type="ARBA" id="ARBA00008533"/>
    </source>
</evidence>
<dbReference type="Pfam" id="PF04851">
    <property type="entry name" value="ResIII"/>
    <property type="match status" value="1"/>
</dbReference>
<dbReference type="CDD" id="cd18790">
    <property type="entry name" value="SF2_C_UvrB"/>
    <property type="match status" value="1"/>
</dbReference>
<dbReference type="CDD" id="cd17916">
    <property type="entry name" value="DEXHc_UvrB"/>
    <property type="match status" value="1"/>
</dbReference>
<evidence type="ECO:0000259" key="17">
    <source>
        <dbReference type="PROSITE" id="PS51194"/>
    </source>
</evidence>
<dbReference type="PANTHER" id="PTHR24029">
    <property type="entry name" value="UVRABC SYSTEM PROTEIN B"/>
    <property type="match status" value="1"/>
</dbReference>
<dbReference type="NCBIfam" id="TIGR00631">
    <property type="entry name" value="uvrb"/>
    <property type="match status" value="1"/>
</dbReference>
<evidence type="ECO:0000256" key="3">
    <source>
        <dbReference type="ARBA" id="ARBA00022490"/>
    </source>
</evidence>
<evidence type="ECO:0000313" key="18">
    <source>
        <dbReference type="EMBL" id="XCH33639.1"/>
    </source>
</evidence>
<sequence length="669" mass="76474">MTEFNLVSDFGLMGDQPQAVSGLTQGLADGFKDQTLLGVTGSGKTFTMANIIARCGRPALIISHNKTLAAQLYAEFREFFPNNAVEYFVSYYDYYQPEAYVPSKDMYIEKDADINDEIDKLRHAATRSLLSRRDVIIVASVSCIYGLGEPEEYMKFILNLEKGARYNRSDILRRLVDMQYERNDLDFSRGKFRLRGDTLELQPAYEETALRVEFFGEEIERIVRIDPLTGEYLEELKLVDVYPAKHFVTSPEKLIKAIQAIREELAERTGQLKNEGKLLEAARLEQRTNYDLEMLEQAGYCNGVENYARHLAGRPAGSSPWTLLDYFPKDYILFIDESHMSLPQIRGMYNGDRARKEILVDYGFRLPSALDNRPLNFSEFRQRFSQVIYVSATPGLYEKEHSLNTVEQLVRPTGLLEPVIEVKPAEGQVDDLIHQIKLRVEKGERCLVTTLTKKLAEKLSEYLSESGIKTQYLHSEVETFERVEILRDLRLGVYDVVVGINLLREGLDLPEVSLVAILDADKEGFLRSEWALIQTMGRAARHVDGKVIMYADTLTDSMDRAITEIKRRRAVQEAYNAKHGITPQGIRKAIKDITERIRTAETVLAESQAAAYKATPLTKEDLARLVRELETQMKRSAKLMDFERAALLRDRIVELKRELIEPEARPHGK</sequence>
<keyword evidence="9 12" id="KW-0234">DNA repair</keyword>
<comment type="function">
    <text evidence="12">The UvrABC repair system catalyzes the recognition and processing of DNA lesions. A damage recognition complex composed of 2 UvrA and 2 UvrB subunits scans DNA for abnormalities. Upon binding of the UvrA(2)B(2) complex to a putative damaged site, the DNA wraps around one UvrB monomer. DNA wrap is dependent on ATP binding by UvrB and probably causes local melting of the DNA helix, facilitating insertion of UvrB beta-hairpin between the DNA strands. Then UvrB probes one DNA strand for the presence of a lesion. If a lesion is found the UvrA subunits dissociate and the UvrB-DNA preincision complex is formed. This complex is subsequently bound by UvrC and the second UvrB is released. If no lesion is found, the DNA wraps around the other UvrB subunit that will check the other stand for damage.</text>
</comment>
<dbReference type="PROSITE" id="PS51194">
    <property type="entry name" value="HELICASE_CTER"/>
    <property type="match status" value="1"/>
</dbReference>
<dbReference type="Pfam" id="PF12344">
    <property type="entry name" value="UvrB"/>
    <property type="match status" value="1"/>
</dbReference>
<proteinExistence type="inferred from homology"/>
<dbReference type="SMART" id="SM00490">
    <property type="entry name" value="HELICc"/>
    <property type="match status" value="1"/>
</dbReference>
<keyword evidence="5 12" id="KW-0227">DNA damage</keyword>
<dbReference type="InterPro" id="IPR004807">
    <property type="entry name" value="UvrB"/>
</dbReference>
<evidence type="ECO:0000256" key="8">
    <source>
        <dbReference type="ARBA" id="ARBA00022881"/>
    </source>
</evidence>
<keyword evidence="8 12" id="KW-0267">Excision nuclease</keyword>
<dbReference type="GO" id="GO:0009432">
    <property type="term" value="P:SOS response"/>
    <property type="evidence" value="ECO:0007669"/>
    <property type="project" value="UniProtKB-UniRule"/>
</dbReference>
<dbReference type="PROSITE" id="PS50151">
    <property type="entry name" value="UVR"/>
    <property type="match status" value="1"/>
</dbReference>
<keyword evidence="7 12" id="KW-0067">ATP-binding</keyword>
<feature type="domain" description="Helicase C-terminal" evidence="17">
    <location>
        <begin position="428"/>
        <end position="594"/>
    </location>
</feature>
<dbReference type="GO" id="GO:0005737">
    <property type="term" value="C:cytoplasm"/>
    <property type="evidence" value="ECO:0007669"/>
    <property type="project" value="UniProtKB-SubCell"/>
</dbReference>
<dbReference type="Pfam" id="PF02151">
    <property type="entry name" value="UVR"/>
    <property type="match status" value="1"/>
</dbReference>
<keyword evidence="18" id="KW-0378">Hydrolase</keyword>
<comment type="subunit">
    <text evidence="10 12 13">Forms a heterotetramer with UvrA during the search for lesions. Interacts with UvrC in an incision complex.</text>
</comment>
<dbReference type="Pfam" id="PF17757">
    <property type="entry name" value="UvrB_inter"/>
    <property type="match status" value="1"/>
</dbReference>
<dbReference type="GO" id="GO:0006289">
    <property type="term" value="P:nucleotide-excision repair"/>
    <property type="evidence" value="ECO:0007669"/>
    <property type="project" value="UniProtKB-UniRule"/>
</dbReference>
<keyword evidence="4 12" id="KW-0547">Nucleotide-binding</keyword>
<dbReference type="HAMAP" id="MF_00204">
    <property type="entry name" value="UvrB"/>
    <property type="match status" value="1"/>
</dbReference>
<evidence type="ECO:0000256" key="7">
    <source>
        <dbReference type="ARBA" id="ARBA00022840"/>
    </source>
</evidence>
<protein>
    <recommendedName>
        <fullName evidence="11 12">UvrABC system protein B</fullName>
        <shortName evidence="12">Protein UvrB</shortName>
    </recommendedName>
    <alternativeName>
        <fullName evidence="12">Excinuclease ABC subunit B</fullName>
    </alternativeName>
</protein>
<comment type="subcellular location">
    <subcellularLocation>
        <location evidence="1 12 13">Cytoplasm</location>
    </subcellularLocation>
</comment>
<keyword evidence="12 13" id="KW-0742">SOS response</keyword>
<dbReference type="SUPFAM" id="SSF52540">
    <property type="entry name" value="P-loop containing nucleoside triphosphate hydrolases"/>
    <property type="match status" value="2"/>
</dbReference>
<evidence type="ECO:0000256" key="12">
    <source>
        <dbReference type="HAMAP-Rule" id="MF_00204"/>
    </source>
</evidence>
<dbReference type="GO" id="GO:0009381">
    <property type="term" value="F:excinuclease ABC activity"/>
    <property type="evidence" value="ECO:0007669"/>
    <property type="project" value="UniProtKB-UniRule"/>
</dbReference>
<dbReference type="Pfam" id="PF00271">
    <property type="entry name" value="Helicase_C"/>
    <property type="match status" value="1"/>
</dbReference>
<evidence type="ECO:0000256" key="13">
    <source>
        <dbReference type="RuleBase" id="RU003587"/>
    </source>
</evidence>
<name>A0AAU8GC21_9CHLR</name>
<dbReference type="Gene3D" id="3.40.50.300">
    <property type="entry name" value="P-loop containing nucleotide triphosphate hydrolases"/>
    <property type="match status" value="3"/>
</dbReference>
<dbReference type="InterPro" id="IPR001650">
    <property type="entry name" value="Helicase_C-like"/>
</dbReference>
<evidence type="ECO:0000256" key="14">
    <source>
        <dbReference type="SAM" id="Coils"/>
    </source>
</evidence>
<comment type="similarity">
    <text evidence="2 12 13">Belongs to the UvrB family.</text>
</comment>
<dbReference type="InterPro" id="IPR006935">
    <property type="entry name" value="Helicase/UvrB_N"/>
</dbReference>
<comment type="domain">
    <text evidence="12">The beta-hairpin motif is involved in DNA binding.</text>
</comment>
<feature type="binding site" evidence="12">
    <location>
        <begin position="38"/>
        <end position="45"/>
    </location>
    <ligand>
        <name>ATP</name>
        <dbReference type="ChEBI" id="CHEBI:30616"/>
    </ligand>
</feature>
<dbReference type="RefSeq" id="WP_353714862.1">
    <property type="nucleotide sequence ID" value="NZ_CP159307.1"/>
</dbReference>
<dbReference type="GO" id="GO:0009380">
    <property type="term" value="C:excinuclease repair complex"/>
    <property type="evidence" value="ECO:0007669"/>
    <property type="project" value="InterPro"/>
</dbReference>
<dbReference type="AlphaFoldDB" id="A0AAU8GC21"/>
<reference evidence="18" key="1">
    <citation type="submission" date="2024-06" db="EMBL/GenBank/DDBJ databases">
        <title>A Novel Isolate, Dehalogenimonas sp. Strain 4OHTPN, Dechlorinates Aromatic 4 Hydroxy chlorothalonil by a Novel Reductive Dehalogenase.</title>
        <authorList>
            <person name="Liu G."/>
        </authorList>
    </citation>
    <scope>NUCLEOTIDE SEQUENCE</scope>
    <source>
        <strain evidence="18">4OHTPN</strain>
    </source>
</reference>
<dbReference type="GO" id="GO:0016887">
    <property type="term" value="F:ATP hydrolysis activity"/>
    <property type="evidence" value="ECO:0007669"/>
    <property type="project" value="InterPro"/>
</dbReference>
<evidence type="ECO:0000256" key="1">
    <source>
        <dbReference type="ARBA" id="ARBA00004496"/>
    </source>
</evidence>
<dbReference type="SMART" id="SM00487">
    <property type="entry name" value="DEXDc"/>
    <property type="match status" value="1"/>
</dbReference>
<dbReference type="InterPro" id="IPR027417">
    <property type="entry name" value="P-loop_NTPase"/>
</dbReference>
<dbReference type="EMBL" id="CP159307">
    <property type="protein sequence ID" value="XCH33639.1"/>
    <property type="molecule type" value="Genomic_DNA"/>
</dbReference>
<dbReference type="GO" id="GO:0003677">
    <property type="term" value="F:DNA binding"/>
    <property type="evidence" value="ECO:0007669"/>
    <property type="project" value="UniProtKB-UniRule"/>
</dbReference>
<keyword evidence="6 12" id="KW-0228">DNA excision</keyword>
<dbReference type="NCBIfam" id="NF003673">
    <property type="entry name" value="PRK05298.1"/>
    <property type="match status" value="1"/>
</dbReference>
<feature type="domain" description="Helicase ATP-binding" evidence="16">
    <location>
        <begin position="25"/>
        <end position="158"/>
    </location>
</feature>